<evidence type="ECO:0000313" key="1">
    <source>
        <dbReference type="EMBL" id="KAI0084330.1"/>
    </source>
</evidence>
<gene>
    <name evidence="1" type="ORF">BDY19DRAFT_972394</name>
</gene>
<organism evidence="1 2">
    <name type="scientific">Irpex rosettiformis</name>
    <dbReference type="NCBI Taxonomy" id="378272"/>
    <lineage>
        <taxon>Eukaryota</taxon>
        <taxon>Fungi</taxon>
        <taxon>Dikarya</taxon>
        <taxon>Basidiomycota</taxon>
        <taxon>Agaricomycotina</taxon>
        <taxon>Agaricomycetes</taxon>
        <taxon>Polyporales</taxon>
        <taxon>Irpicaceae</taxon>
        <taxon>Irpex</taxon>
    </lineage>
</organism>
<dbReference type="EMBL" id="MU274944">
    <property type="protein sequence ID" value="KAI0084330.1"/>
    <property type="molecule type" value="Genomic_DNA"/>
</dbReference>
<dbReference type="Proteomes" id="UP001055072">
    <property type="component" value="Unassembled WGS sequence"/>
</dbReference>
<proteinExistence type="predicted"/>
<keyword evidence="2" id="KW-1185">Reference proteome</keyword>
<accession>A0ACB8TQT2</accession>
<comment type="caution">
    <text evidence="1">The sequence shown here is derived from an EMBL/GenBank/DDBJ whole genome shotgun (WGS) entry which is preliminary data.</text>
</comment>
<protein>
    <submittedName>
        <fullName evidence="1">Uncharacterized protein</fullName>
    </submittedName>
</protein>
<reference evidence="1" key="1">
    <citation type="journal article" date="2021" name="Environ. Microbiol.">
        <title>Gene family expansions and transcriptome signatures uncover fungal adaptations to wood decay.</title>
        <authorList>
            <person name="Hage H."/>
            <person name="Miyauchi S."/>
            <person name="Viragh M."/>
            <person name="Drula E."/>
            <person name="Min B."/>
            <person name="Chaduli D."/>
            <person name="Navarro D."/>
            <person name="Favel A."/>
            <person name="Norest M."/>
            <person name="Lesage-Meessen L."/>
            <person name="Balint B."/>
            <person name="Merenyi Z."/>
            <person name="de Eugenio L."/>
            <person name="Morin E."/>
            <person name="Martinez A.T."/>
            <person name="Baldrian P."/>
            <person name="Stursova M."/>
            <person name="Martinez M.J."/>
            <person name="Novotny C."/>
            <person name="Magnuson J.K."/>
            <person name="Spatafora J.W."/>
            <person name="Maurice S."/>
            <person name="Pangilinan J."/>
            <person name="Andreopoulos W."/>
            <person name="LaButti K."/>
            <person name="Hundley H."/>
            <person name="Na H."/>
            <person name="Kuo A."/>
            <person name="Barry K."/>
            <person name="Lipzen A."/>
            <person name="Henrissat B."/>
            <person name="Riley R."/>
            <person name="Ahrendt S."/>
            <person name="Nagy L.G."/>
            <person name="Grigoriev I.V."/>
            <person name="Martin F."/>
            <person name="Rosso M.N."/>
        </authorList>
    </citation>
    <scope>NUCLEOTIDE SEQUENCE</scope>
    <source>
        <strain evidence="1">CBS 384.51</strain>
    </source>
</reference>
<evidence type="ECO:0000313" key="2">
    <source>
        <dbReference type="Proteomes" id="UP001055072"/>
    </source>
</evidence>
<name>A0ACB8TQT2_9APHY</name>
<sequence length="155" mass="17683">MSPVLEMQPVTKLVSSLFKPIHFRLTTYLYSPFQGTPHPLPLESAQEMLLYIPTSSIANQIGFPFVRNSRPSSLHSSILRELFGASHDTYSHHVPYDISITTNQKFVAPFKLFCDISSNRFPWIAQNRRWPFSVTRCTHATKLALIVVGSRKYSV</sequence>